<name>A0A1L5F7X0_CLOKL</name>
<dbReference type="Pfam" id="PF01136">
    <property type="entry name" value="Peptidase_U32"/>
    <property type="match status" value="1"/>
</dbReference>
<organism evidence="1 2">
    <name type="scientific">Clostridium kluyveri</name>
    <dbReference type="NCBI Taxonomy" id="1534"/>
    <lineage>
        <taxon>Bacteria</taxon>
        <taxon>Bacillati</taxon>
        <taxon>Bacillota</taxon>
        <taxon>Clostridia</taxon>
        <taxon>Eubacteriales</taxon>
        <taxon>Clostridiaceae</taxon>
        <taxon>Clostridium</taxon>
    </lineage>
</organism>
<dbReference type="OrthoDB" id="9805982at2"/>
<dbReference type="PANTHER" id="PTHR30217">
    <property type="entry name" value="PEPTIDASE U32 FAMILY"/>
    <property type="match status" value="1"/>
</dbReference>
<dbReference type="InterPro" id="IPR001539">
    <property type="entry name" value="Peptidase_U32"/>
</dbReference>
<gene>
    <name evidence="1" type="ORF">BS101_09175</name>
</gene>
<evidence type="ECO:0000313" key="1">
    <source>
        <dbReference type="EMBL" id="APM38910.1"/>
    </source>
</evidence>
<dbReference type="PANTHER" id="PTHR30217:SF10">
    <property type="entry name" value="23S RRNA 5-HYDROXYCYTIDINE C2501 SYNTHASE"/>
    <property type="match status" value="1"/>
</dbReference>
<evidence type="ECO:0000313" key="2">
    <source>
        <dbReference type="Proteomes" id="UP000184604"/>
    </source>
</evidence>
<reference evidence="1 2" key="1">
    <citation type="submission" date="2016-12" db="EMBL/GenBank/DDBJ databases">
        <title>Complete genome sequence of Clostridium kluyveri JZZ isolated from the pit mud of a Chinese flavor liquor-making factory.</title>
        <authorList>
            <person name="Wang Y."/>
        </authorList>
    </citation>
    <scope>NUCLEOTIDE SEQUENCE [LARGE SCALE GENOMIC DNA]</scope>
    <source>
        <strain evidence="1 2">JZZ</strain>
    </source>
</reference>
<accession>A0A1L5F7X0</accession>
<dbReference type="AlphaFoldDB" id="A0A1L5F7X0"/>
<dbReference type="EMBL" id="CP018335">
    <property type="protein sequence ID" value="APM38910.1"/>
    <property type="molecule type" value="Genomic_DNA"/>
</dbReference>
<dbReference type="RefSeq" id="WP_073538554.1">
    <property type="nucleotide sequence ID" value="NZ_CP018335.1"/>
</dbReference>
<dbReference type="Proteomes" id="UP000184604">
    <property type="component" value="Chromosome"/>
</dbReference>
<sequence length="433" mass="50430">MNQIKQDKKKFKMTYCIGTNFDPELIEIISKYNKQNIFNSVFGKLKSDFIGGGRASTFLPDISMKELKSYIKLCHDNDLAFNYLINPMCMENQEVESSSHMKILRYLYELINIGIDSITINSPYLCEIIKKQFPDLKVVIGLYAYIYDIHHVRYWTNLGADEITLGHKINRDFEALEKMLIYTRDKNVSMRLIANNVCLHSCPYAVMHGTGQSHASQKCNASKAEYIDYCILKCLNEKVRNPVNLISSDWIRPEDIGYYEELCKKTNNYKLSIKLVERTKTTEFLTRVIKAYATRSYDGNLLDILLWPKMSEMLKVQKTPEQMKLLASQYNVDELTKYFDIFNLPEVYIDNKKLNGFLDKFVKNFECDKKLCAGMNNQELSEGSKGVSEIICSYCNEWVNKAISYDNDEVKKWLNKYDDVEMGLKESRIFSKI</sequence>
<dbReference type="InterPro" id="IPR051454">
    <property type="entry name" value="RNA/ubiquinone_mod_enzymes"/>
</dbReference>
<protein>
    <recommendedName>
        <fullName evidence="3">Peptidase U32</fullName>
    </recommendedName>
</protein>
<proteinExistence type="predicted"/>
<evidence type="ECO:0008006" key="3">
    <source>
        <dbReference type="Google" id="ProtNLM"/>
    </source>
</evidence>